<accession>A0A0E9SB15</accession>
<protein>
    <submittedName>
        <fullName evidence="2">Uncharacterized protein</fullName>
    </submittedName>
</protein>
<evidence type="ECO:0000256" key="1">
    <source>
        <dbReference type="SAM" id="MobiDB-lite"/>
    </source>
</evidence>
<reference evidence="2" key="1">
    <citation type="submission" date="2014-11" db="EMBL/GenBank/DDBJ databases">
        <authorList>
            <person name="Amaro Gonzalez C."/>
        </authorList>
    </citation>
    <scope>NUCLEOTIDE SEQUENCE</scope>
</reference>
<evidence type="ECO:0000313" key="2">
    <source>
        <dbReference type="EMBL" id="JAH38599.1"/>
    </source>
</evidence>
<dbReference type="AlphaFoldDB" id="A0A0E9SB15"/>
<proteinExistence type="predicted"/>
<organism evidence="2">
    <name type="scientific">Anguilla anguilla</name>
    <name type="common">European freshwater eel</name>
    <name type="synonym">Muraena anguilla</name>
    <dbReference type="NCBI Taxonomy" id="7936"/>
    <lineage>
        <taxon>Eukaryota</taxon>
        <taxon>Metazoa</taxon>
        <taxon>Chordata</taxon>
        <taxon>Craniata</taxon>
        <taxon>Vertebrata</taxon>
        <taxon>Euteleostomi</taxon>
        <taxon>Actinopterygii</taxon>
        <taxon>Neopterygii</taxon>
        <taxon>Teleostei</taxon>
        <taxon>Anguilliformes</taxon>
        <taxon>Anguillidae</taxon>
        <taxon>Anguilla</taxon>
    </lineage>
</organism>
<dbReference type="EMBL" id="GBXM01069978">
    <property type="protein sequence ID" value="JAH38599.1"/>
    <property type="molecule type" value="Transcribed_RNA"/>
</dbReference>
<sequence>MIEQQMKEEAKNQRHREREELS</sequence>
<feature type="region of interest" description="Disordered" evidence="1">
    <location>
        <begin position="1"/>
        <end position="22"/>
    </location>
</feature>
<name>A0A0E9SB15_ANGAN</name>
<reference evidence="2" key="2">
    <citation type="journal article" date="2015" name="Fish Shellfish Immunol.">
        <title>Early steps in the European eel (Anguilla anguilla)-Vibrio vulnificus interaction in the gills: Role of the RtxA13 toxin.</title>
        <authorList>
            <person name="Callol A."/>
            <person name="Pajuelo D."/>
            <person name="Ebbesson L."/>
            <person name="Teles M."/>
            <person name="MacKenzie S."/>
            <person name="Amaro C."/>
        </authorList>
    </citation>
    <scope>NUCLEOTIDE SEQUENCE</scope>
</reference>